<proteinExistence type="predicted"/>
<name>A0AAW2ZGC8_9EUKA</name>
<dbReference type="EMBL" id="JAOPGA020001418">
    <property type="protein sequence ID" value="KAL0488236.1"/>
    <property type="molecule type" value="Genomic_DNA"/>
</dbReference>
<sequence>MLIDNTLMRIDRFQDGIGLLMYPLTTFGFNVIINESNFSQLENMSKSTTSTIVKPLLKQMNAINVQLYYAMSSLIKRTEEFSSDIFSFKPLRGNGHKYLIDFRDGSGMTLQEMIDMNNKTSSGGYKLKAIQSFIIFQRLYTFNQQLMISRGIGEESNHLRDGFENLFNHIRLEFTRESQTCSAEALERANWNGYIENVQDQPSYVVMLWYLVTHNFSQLVPYLSESHFENIIDFLIVQRSVTNDRRSNGSDGNQQGIVTAHNMSNITLDFWNDSNVFEFDSIVGLFQSALINRLLENVPDQQLIESLKKGDFEKTCDDVGVPTAYVRLLCLFPRHYFDPLFYSWLTQLLLWFARICKDDQQDLFVVYEQLNKIVNGQELQAEQASKIFEPSLIESCHDAKCFVRYVLRSKLDSCRTKVQRSTMVDYCKQMLNHEQISSSVCRVLCDKFDDTIPQKFSDRFDVLTMDIKVKNISAVLSMMTLEDCATLRDESMHILLSLQCAFGHLASKSHSSIELNLQESSNRVLNALRKNQVDQDYLSRIVDAITLFGWNNLVSPWTPPFEIFSLLFNHLLQNETLMARFALRCDPPQQITLFKLITQRIMHPQDSKQALVSLRSCQVFLENCDMHLIINTHHSNVFSGVSYLLSNNSDLKIGVTAGRLCIAVVDMVSHKCCNASKSNLINIVVSLVDNCINNSQSDLLNGCELFDTVCDLLDHMFRLNIFSMAFAPVLVQVLNKLVSLLCRTMSVGVLDGDVGTDRVSNMVVSISKVYERLSRSKSLNPFYEQIIYDFVHVVGQHQFEVNSNRRVSEQEKKVVDFKRQGLKNLCGKGFSDLLLHCSGKAKTSIGTRFSKNYFHKQLFIEMCSAASDQGVDVQ</sequence>
<protein>
    <submittedName>
        <fullName evidence="1">Uncharacterized protein</fullName>
    </submittedName>
</protein>
<dbReference type="AlphaFoldDB" id="A0AAW2ZGC8"/>
<comment type="caution">
    <text evidence="1">The sequence shown here is derived from an EMBL/GenBank/DDBJ whole genome shotgun (WGS) entry which is preliminary data.</text>
</comment>
<dbReference type="InterPro" id="IPR016024">
    <property type="entry name" value="ARM-type_fold"/>
</dbReference>
<accession>A0AAW2ZGC8</accession>
<evidence type="ECO:0000313" key="1">
    <source>
        <dbReference type="EMBL" id="KAL0488236.1"/>
    </source>
</evidence>
<dbReference type="Proteomes" id="UP001431209">
    <property type="component" value="Unassembled WGS sequence"/>
</dbReference>
<gene>
    <name evidence="1" type="ORF">AKO1_008904</name>
</gene>
<organism evidence="1 2">
    <name type="scientific">Acrasis kona</name>
    <dbReference type="NCBI Taxonomy" id="1008807"/>
    <lineage>
        <taxon>Eukaryota</taxon>
        <taxon>Discoba</taxon>
        <taxon>Heterolobosea</taxon>
        <taxon>Tetramitia</taxon>
        <taxon>Eutetramitia</taxon>
        <taxon>Acrasidae</taxon>
        <taxon>Acrasis</taxon>
    </lineage>
</organism>
<reference evidence="1 2" key="1">
    <citation type="submission" date="2024-03" db="EMBL/GenBank/DDBJ databases">
        <title>The Acrasis kona genome and developmental transcriptomes reveal deep origins of eukaryotic multicellular pathways.</title>
        <authorList>
            <person name="Sheikh S."/>
            <person name="Fu C.-J."/>
            <person name="Brown M.W."/>
            <person name="Baldauf S.L."/>
        </authorList>
    </citation>
    <scope>NUCLEOTIDE SEQUENCE [LARGE SCALE GENOMIC DNA]</scope>
    <source>
        <strain evidence="1 2">ATCC MYA-3509</strain>
    </source>
</reference>
<keyword evidence="2" id="KW-1185">Reference proteome</keyword>
<dbReference type="SUPFAM" id="SSF48371">
    <property type="entry name" value="ARM repeat"/>
    <property type="match status" value="1"/>
</dbReference>
<evidence type="ECO:0000313" key="2">
    <source>
        <dbReference type="Proteomes" id="UP001431209"/>
    </source>
</evidence>